<gene>
    <name evidence="2" type="ORF">CQA62_06405</name>
</gene>
<reference evidence="2 3" key="1">
    <citation type="submission" date="2018-04" db="EMBL/GenBank/DDBJ databases">
        <title>Novel Campyloabacter and Helicobacter Species and Strains.</title>
        <authorList>
            <person name="Mannion A.J."/>
            <person name="Shen Z."/>
            <person name="Fox J.G."/>
        </authorList>
    </citation>
    <scope>NUCLEOTIDE SEQUENCE [LARGE SCALE GENOMIC DNA]</scope>
    <source>
        <strain evidence="2 3">ATCC 700242</strain>
    </source>
</reference>
<sequence>MKINNHSEYQTIRLAAQKTHHIKPEQSQMQNQKEVEQKPFADLKTFNAQVAQVQKFKRTLDQAKEQHQELLVMLDKNKSPELEKRIQNIELKITQMLKKSLMQGQEFESLTSLYRSLVQSYDHKDHNKIQALLHQAQNKLHDLLDCFENKISEIFSKDWIDFDSKKVKNEFFAKSHHDSKLSLECLL</sequence>
<organism evidence="2 3">
    <name type="scientific">Helicobacter cholecystus</name>
    <dbReference type="NCBI Taxonomy" id="45498"/>
    <lineage>
        <taxon>Bacteria</taxon>
        <taxon>Pseudomonadati</taxon>
        <taxon>Campylobacterota</taxon>
        <taxon>Epsilonproteobacteria</taxon>
        <taxon>Campylobacterales</taxon>
        <taxon>Helicobacteraceae</taxon>
        <taxon>Helicobacter</taxon>
    </lineage>
</organism>
<evidence type="ECO:0000256" key="1">
    <source>
        <dbReference type="SAM" id="Coils"/>
    </source>
</evidence>
<keyword evidence="1" id="KW-0175">Coiled coil</keyword>
<keyword evidence="3" id="KW-1185">Reference proteome</keyword>
<evidence type="ECO:0000313" key="3">
    <source>
        <dbReference type="Proteomes" id="UP000257067"/>
    </source>
</evidence>
<evidence type="ECO:0000313" key="2">
    <source>
        <dbReference type="EMBL" id="RDU68199.1"/>
    </source>
</evidence>
<accession>A0A3D8ISE8</accession>
<comment type="caution">
    <text evidence="2">The sequence shown here is derived from an EMBL/GenBank/DDBJ whole genome shotgun (WGS) entry which is preliminary data.</text>
</comment>
<feature type="coiled-coil region" evidence="1">
    <location>
        <begin position="46"/>
        <end position="73"/>
    </location>
</feature>
<dbReference type="Proteomes" id="UP000257067">
    <property type="component" value="Unassembled WGS sequence"/>
</dbReference>
<protein>
    <submittedName>
        <fullName evidence="2">Uncharacterized protein</fullName>
    </submittedName>
</protein>
<dbReference type="EMBL" id="NXLU01000010">
    <property type="protein sequence ID" value="RDU68199.1"/>
    <property type="molecule type" value="Genomic_DNA"/>
</dbReference>
<dbReference type="RefSeq" id="WP_104725025.1">
    <property type="nucleotide sequence ID" value="NZ_FZNE01000011.1"/>
</dbReference>
<name>A0A3D8ISE8_9HELI</name>
<proteinExistence type="predicted"/>
<dbReference type="AlphaFoldDB" id="A0A3D8ISE8"/>